<keyword evidence="5 7" id="KW-1133">Transmembrane helix</keyword>
<dbReference type="PROSITE" id="PS50928">
    <property type="entry name" value="ABC_TM1"/>
    <property type="match status" value="1"/>
</dbReference>
<comment type="subcellular location">
    <subcellularLocation>
        <location evidence="1 7">Cell membrane</location>
        <topology evidence="1 7">Multi-pass membrane protein</topology>
    </subcellularLocation>
</comment>
<dbReference type="Pfam" id="PF00528">
    <property type="entry name" value="BPD_transp_1"/>
    <property type="match status" value="1"/>
</dbReference>
<evidence type="ECO:0000259" key="8">
    <source>
        <dbReference type="PROSITE" id="PS50928"/>
    </source>
</evidence>
<comment type="caution">
    <text evidence="9">The sequence shown here is derived from an EMBL/GenBank/DDBJ whole genome shotgun (WGS) entry which is preliminary data.</text>
</comment>
<keyword evidence="6 7" id="KW-0472">Membrane</keyword>
<evidence type="ECO:0000313" key="10">
    <source>
        <dbReference type="Proteomes" id="UP001597326"/>
    </source>
</evidence>
<name>A0ABW4RUW4_9ACTN</name>
<evidence type="ECO:0000256" key="2">
    <source>
        <dbReference type="ARBA" id="ARBA00022448"/>
    </source>
</evidence>
<comment type="similarity">
    <text evidence="7">Belongs to the binding-protein-dependent transport system permease family.</text>
</comment>
<evidence type="ECO:0000256" key="6">
    <source>
        <dbReference type="ARBA" id="ARBA00023136"/>
    </source>
</evidence>
<keyword evidence="4 7" id="KW-0812">Transmembrane</keyword>
<organism evidence="9 10">
    <name type="scientific">Luteococcus peritonei</name>
    <dbReference type="NCBI Taxonomy" id="88874"/>
    <lineage>
        <taxon>Bacteria</taxon>
        <taxon>Bacillati</taxon>
        <taxon>Actinomycetota</taxon>
        <taxon>Actinomycetes</taxon>
        <taxon>Propionibacteriales</taxon>
        <taxon>Propionibacteriaceae</taxon>
        <taxon>Luteococcus</taxon>
    </lineage>
</organism>
<evidence type="ECO:0000256" key="4">
    <source>
        <dbReference type="ARBA" id="ARBA00022692"/>
    </source>
</evidence>
<keyword evidence="2 7" id="KW-0813">Transport</keyword>
<dbReference type="SUPFAM" id="SSF161098">
    <property type="entry name" value="MetI-like"/>
    <property type="match status" value="1"/>
</dbReference>
<evidence type="ECO:0000256" key="7">
    <source>
        <dbReference type="RuleBase" id="RU363032"/>
    </source>
</evidence>
<dbReference type="PANTHER" id="PTHR43005">
    <property type="entry name" value="BLR7065 PROTEIN"/>
    <property type="match status" value="1"/>
</dbReference>
<dbReference type="Proteomes" id="UP001597326">
    <property type="component" value="Unassembled WGS sequence"/>
</dbReference>
<keyword evidence="3" id="KW-1003">Cell membrane</keyword>
<evidence type="ECO:0000313" key="9">
    <source>
        <dbReference type="EMBL" id="MFD1889952.1"/>
    </source>
</evidence>
<feature type="transmembrane region" description="Helical" evidence="7">
    <location>
        <begin position="107"/>
        <end position="131"/>
    </location>
</feature>
<feature type="transmembrane region" description="Helical" evidence="7">
    <location>
        <begin position="12"/>
        <end position="34"/>
    </location>
</feature>
<dbReference type="InterPro" id="IPR000515">
    <property type="entry name" value="MetI-like"/>
</dbReference>
<dbReference type="InterPro" id="IPR035906">
    <property type="entry name" value="MetI-like_sf"/>
</dbReference>
<gene>
    <name evidence="9" type="ORF">ACFSCS_07080</name>
</gene>
<keyword evidence="10" id="KW-1185">Reference proteome</keyword>
<accession>A0ABW4RUW4</accession>
<reference evidence="10" key="1">
    <citation type="journal article" date="2019" name="Int. J. Syst. Evol. Microbiol.">
        <title>The Global Catalogue of Microorganisms (GCM) 10K type strain sequencing project: providing services to taxonomists for standard genome sequencing and annotation.</title>
        <authorList>
            <consortium name="The Broad Institute Genomics Platform"/>
            <consortium name="The Broad Institute Genome Sequencing Center for Infectious Disease"/>
            <person name="Wu L."/>
            <person name="Ma J."/>
        </authorList>
    </citation>
    <scope>NUCLEOTIDE SEQUENCE [LARGE SCALE GENOMIC DNA]</scope>
    <source>
        <strain evidence="10">CAIM 431</strain>
    </source>
</reference>
<feature type="transmembrane region" description="Helical" evidence="7">
    <location>
        <begin position="218"/>
        <end position="241"/>
    </location>
</feature>
<dbReference type="PANTHER" id="PTHR43005:SF1">
    <property type="entry name" value="SPERMIDINE_PUTRESCINE TRANSPORT SYSTEM PERMEASE PROTEIN"/>
    <property type="match status" value="1"/>
</dbReference>
<feature type="transmembrane region" description="Helical" evidence="7">
    <location>
        <begin position="71"/>
        <end position="95"/>
    </location>
</feature>
<feature type="domain" description="ABC transmembrane type-1" evidence="8">
    <location>
        <begin position="72"/>
        <end position="282"/>
    </location>
</feature>
<dbReference type="Gene3D" id="1.10.3720.10">
    <property type="entry name" value="MetI-like"/>
    <property type="match status" value="1"/>
</dbReference>
<protein>
    <submittedName>
        <fullName evidence="9">Carbohydrate ABC transporter permease</fullName>
    </submittedName>
</protein>
<evidence type="ECO:0000256" key="3">
    <source>
        <dbReference type="ARBA" id="ARBA00022475"/>
    </source>
</evidence>
<feature type="transmembrane region" description="Helical" evidence="7">
    <location>
        <begin position="261"/>
        <end position="283"/>
    </location>
</feature>
<evidence type="ECO:0000256" key="5">
    <source>
        <dbReference type="ARBA" id="ARBA00022989"/>
    </source>
</evidence>
<evidence type="ECO:0000256" key="1">
    <source>
        <dbReference type="ARBA" id="ARBA00004651"/>
    </source>
</evidence>
<proteinExistence type="inferred from homology"/>
<dbReference type="EMBL" id="JBHUFZ010000016">
    <property type="protein sequence ID" value="MFD1889952.1"/>
    <property type="molecule type" value="Genomic_DNA"/>
</dbReference>
<sequence length="293" mass="31592">MQRHGSGVVRAVPLLPALALLAIFLAGPIIWALYSSFTNVALTGRFALDPRFVGLANYKRLLSDPVFPKSVWLTVLFVGLSAVVGQNLLGIALAAMMRNVDKVTRAIVGTIVVAAWILPEIVAAFCLYAFFSDGGTLQSVFGRIGIHLPNMLYDHPMTSVILANVWRGTAFSMMVYAAALADVPPELTEAAEVDGASWWQRTWNVVLPTINRSIATNLMLTTLQTLSVFTLIWVMTAGGPGTNSSTLPILAYQVAFKSAKVGYGTAIATVMLLIGAIFSIVYIRMLRTGEAKQ</sequence>
<dbReference type="CDD" id="cd06261">
    <property type="entry name" value="TM_PBP2"/>
    <property type="match status" value="1"/>
</dbReference>